<dbReference type="AlphaFoldDB" id="A0A0E9U772"/>
<proteinExistence type="predicted"/>
<reference evidence="1" key="1">
    <citation type="submission" date="2014-11" db="EMBL/GenBank/DDBJ databases">
        <authorList>
            <person name="Amaro Gonzalez C."/>
        </authorList>
    </citation>
    <scope>NUCLEOTIDE SEQUENCE</scope>
</reference>
<sequence>MEVRFRGLSANWQNCDSHTSVKWWGKRVHNYGN</sequence>
<accession>A0A0E9U772</accession>
<evidence type="ECO:0000313" key="1">
    <source>
        <dbReference type="EMBL" id="JAH61597.1"/>
    </source>
</evidence>
<dbReference type="EMBL" id="GBXM01046980">
    <property type="protein sequence ID" value="JAH61597.1"/>
    <property type="molecule type" value="Transcribed_RNA"/>
</dbReference>
<organism evidence="1">
    <name type="scientific">Anguilla anguilla</name>
    <name type="common">European freshwater eel</name>
    <name type="synonym">Muraena anguilla</name>
    <dbReference type="NCBI Taxonomy" id="7936"/>
    <lineage>
        <taxon>Eukaryota</taxon>
        <taxon>Metazoa</taxon>
        <taxon>Chordata</taxon>
        <taxon>Craniata</taxon>
        <taxon>Vertebrata</taxon>
        <taxon>Euteleostomi</taxon>
        <taxon>Actinopterygii</taxon>
        <taxon>Neopterygii</taxon>
        <taxon>Teleostei</taxon>
        <taxon>Anguilliformes</taxon>
        <taxon>Anguillidae</taxon>
        <taxon>Anguilla</taxon>
    </lineage>
</organism>
<protein>
    <submittedName>
        <fullName evidence="1">Uncharacterized protein</fullName>
    </submittedName>
</protein>
<name>A0A0E9U772_ANGAN</name>
<reference evidence="1" key="2">
    <citation type="journal article" date="2015" name="Fish Shellfish Immunol.">
        <title>Early steps in the European eel (Anguilla anguilla)-Vibrio vulnificus interaction in the gills: Role of the RtxA13 toxin.</title>
        <authorList>
            <person name="Callol A."/>
            <person name="Pajuelo D."/>
            <person name="Ebbesson L."/>
            <person name="Teles M."/>
            <person name="MacKenzie S."/>
            <person name="Amaro C."/>
        </authorList>
    </citation>
    <scope>NUCLEOTIDE SEQUENCE</scope>
</reference>